<evidence type="ECO:0000256" key="2">
    <source>
        <dbReference type="ARBA" id="ARBA00022692"/>
    </source>
</evidence>
<keyword evidence="4 5" id="KW-0472">Membrane</keyword>
<dbReference type="Pfam" id="PF04991">
    <property type="entry name" value="LicD"/>
    <property type="match status" value="1"/>
</dbReference>
<feature type="transmembrane region" description="Helical" evidence="5">
    <location>
        <begin position="61"/>
        <end position="79"/>
    </location>
</feature>
<comment type="caution">
    <text evidence="7">The sequence shown here is derived from an EMBL/GenBank/DDBJ whole genome shotgun (WGS) entry which is preliminary data.</text>
</comment>
<dbReference type="Proteomes" id="UP000837801">
    <property type="component" value="Unassembled WGS sequence"/>
</dbReference>
<protein>
    <recommendedName>
        <fullName evidence="6">LicD/FKTN/FKRP nucleotidyltransferase domain-containing protein</fullName>
    </recommendedName>
</protein>
<keyword evidence="3 5" id="KW-1133">Transmembrane helix</keyword>
<comment type="subcellular location">
    <subcellularLocation>
        <location evidence="1">Membrane</location>
        <topology evidence="1">Single-pass membrane protein</topology>
    </subcellularLocation>
</comment>
<evidence type="ECO:0000256" key="3">
    <source>
        <dbReference type="ARBA" id="ARBA00022989"/>
    </source>
</evidence>
<evidence type="ECO:0000313" key="8">
    <source>
        <dbReference type="Proteomes" id="UP000837801"/>
    </source>
</evidence>
<dbReference type="GO" id="GO:0009100">
    <property type="term" value="P:glycoprotein metabolic process"/>
    <property type="evidence" value="ECO:0007669"/>
    <property type="project" value="UniProtKB-ARBA"/>
</dbReference>
<evidence type="ECO:0000256" key="5">
    <source>
        <dbReference type="SAM" id="Phobius"/>
    </source>
</evidence>
<accession>A0A9P0QNE0</accession>
<gene>
    <name evidence="7" type="ORF">CLIB1423_04S05468</name>
</gene>
<feature type="domain" description="LicD/FKTN/FKRP nucleotidyltransferase" evidence="6">
    <location>
        <begin position="399"/>
        <end position="509"/>
    </location>
</feature>
<dbReference type="PANTHER" id="PTHR15407">
    <property type="entry name" value="FUKUTIN-RELATED"/>
    <property type="match status" value="1"/>
</dbReference>
<dbReference type="InterPro" id="IPR007074">
    <property type="entry name" value="LicD/FKTN/FKRP_NTP_transf"/>
</dbReference>
<proteinExistence type="predicted"/>
<dbReference type="InterPro" id="IPR009644">
    <property type="entry name" value="FKTN/MNN4/W02B3.4-1"/>
</dbReference>
<evidence type="ECO:0000256" key="4">
    <source>
        <dbReference type="ARBA" id="ARBA00023136"/>
    </source>
</evidence>
<dbReference type="AlphaFoldDB" id="A0A9P0QNE0"/>
<evidence type="ECO:0000313" key="7">
    <source>
        <dbReference type="EMBL" id="CAH2351765.1"/>
    </source>
</evidence>
<name>A0A9P0QNE0_9ASCO</name>
<evidence type="ECO:0000259" key="6">
    <source>
        <dbReference type="Pfam" id="PF04991"/>
    </source>
</evidence>
<reference evidence="7" key="1">
    <citation type="submission" date="2022-03" db="EMBL/GenBank/DDBJ databases">
        <authorList>
            <person name="Legras J.-L."/>
            <person name="Devillers H."/>
            <person name="Grondin C."/>
        </authorList>
    </citation>
    <scope>NUCLEOTIDE SEQUENCE</scope>
    <source>
        <strain evidence="7">CLIB 1423</strain>
    </source>
</reference>
<dbReference type="OrthoDB" id="444255at2759"/>
<keyword evidence="8" id="KW-1185">Reference proteome</keyword>
<dbReference type="GO" id="GO:0016020">
    <property type="term" value="C:membrane"/>
    <property type="evidence" value="ECO:0007669"/>
    <property type="project" value="UniProtKB-SubCell"/>
</dbReference>
<evidence type="ECO:0000256" key="1">
    <source>
        <dbReference type="ARBA" id="ARBA00004167"/>
    </source>
</evidence>
<dbReference type="PANTHER" id="PTHR15407:SF28">
    <property type="entry name" value="RIBITOL-5-PHOSPHATE TRANSFERASE FKTN"/>
    <property type="match status" value="1"/>
</dbReference>
<organism evidence="7 8">
    <name type="scientific">[Candida] railenensis</name>
    <dbReference type="NCBI Taxonomy" id="45579"/>
    <lineage>
        <taxon>Eukaryota</taxon>
        <taxon>Fungi</taxon>
        <taxon>Dikarya</taxon>
        <taxon>Ascomycota</taxon>
        <taxon>Saccharomycotina</taxon>
        <taxon>Pichiomycetes</taxon>
        <taxon>Debaryomycetaceae</taxon>
        <taxon>Kurtzmaniella</taxon>
    </lineage>
</organism>
<keyword evidence="2 5" id="KW-0812">Transmembrane</keyword>
<dbReference type="EMBL" id="CAKXYY010000004">
    <property type="protein sequence ID" value="CAH2351765.1"/>
    <property type="molecule type" value="Genomic_DNA"/>
</dbReference>
<sequence>MRYSNKYAARLKVTLNPGVMHTGKNRRSVGKRRMKKVDNNPLNCSFFLGCNHPYIQNIEMVLRASLLALISLIFALAWVTKVEIPFLRIGDSFDSIVNKLYSDIEINLANRCGTSSSVDENISFDSKLALSMYLSTLTVDFKSSVPFQWYHWLDMSALEATSMCGGSEKPSCRQLFGESHSSVESYCVDDINSPLGYQIVTTPKEGTTIKESILISKSYLFNSQERPIPSEIVFSTNKGLHKLAVDGTQQLVSNFDFLEYQKRYREMLRTGQFIDPLVAWTSLSTYSLTLVAIPAQTAATHTLNESSFQVNIVNTMLNRKTSHRETKYRESLSNSLRMVENSVRTGKPVDKYFSETFAIDAEGNRVGNHYDWRFFSGIKEGKELQIILRRLLRNWLQFTRKAGLKTWIAHGTLLSWYWNSLNFPWEDDVDVQMPIRDLHLLAEEYNQTIYVEDLEKECRGSYRGRYFIDITSSISLRERLDGSNTIDARFIDIDSGIFIDITGLSISKMPPPRRYLSNLPQDFKFMNGQGEEAKLDSYQKGNEILKIYNCRNGHFASISELSPLIPVFIEGELGFVPNSFQSMLTVEYGKSSLTTKRFNGYFFISRLRLWVKEHDLCTFLQNKEAWVESKGEISNKNESCKLTFDEVSRVLELTKDDLAKFVTKQEIAMEYHATRELTYRHFELMKSIRRETTTS</sequence>